<feature type="domain" description="YdbS-like PH" evidence="2">
    <location>
        <begin position="249"/>
        <end position="319"/>
    </location>
</feature>
<sequence length="479" mass="54334">MTSKKHLSPVALLYFIYKTLVEWLWVIFVSFASVLNIFKDLHISLPLVIAGFVVLIVAISVIRFVVFTYEITDKMVTINRGIFIKKHIHIPYHRIQTITQSQLFFLIPFHLETIYIETAGHEDGKAEAVLPMVPDTVRSEIETYRQGAQPGSDLEVHNISQNLETGDENTYRINNHDLNLFSLTSLGILPIIAILGAIYGKVQEAIPDKYINSAFSKIGHESLPIIIGGVVIVLVVGLIASYLMSVLKYYRFTLSENNGQLQTTQGLITKRSFSVKQQRIQAIVFKQNVIRQLFNLTTVQTIVASKAGKEEDESDITMVPVIKNDEAATMVNGFVSWVPNSMPQLNRLAHSSYWYYIRNAILISLIVIIPSIVFFRFWGAISLVLIPLAVWVGWYSAKNNGYYIGNKQLIISDGHLLTRSIYVVETKNIQSSAVRQSVWMANKGLAHFKIHVRSKNNDKEIELRYISKKEADELFTWLA</sequence>
<keyword evidence="1" id="KW-1133">Transmembrane helix</keyword>
<feature type="domain" description="YdbS-like PH" evidence="2">
    <location>
        <begin position="398"/>
        <end position="478"/>
    </location>
</feature>
<organism evidence="3 4">
    <name type="scientific">Lentilactobacillus curieae</name>
    <dbReference type="NCBI Taxonomy" id="1138822"/>
    <lineage>
        <taxon>Bacteria</taxon>
        <taxon>Bacillati</taxon>
        <taxon>Bacillota</taxon>
        <taxon>Bacilli</taxon>
        <taxon>Lactobacillales</taxon>
        <taxon>Lactobacillaceae</taxon>
        <taxon>Lentilactobacillus</taxon>
    </lineage>
</organism>
<accession>A0A1S6QH30</accession>
<feature type="transmembrane region" description="Helical" evidence="1">
    <location>
        <begin position="180"/>
        <end position="202"/>
    </location>
</feature>
<dbReference type="InterPro" id="IPR005182">
    <property type="entry name" value="YdbS-like_PH"/>
</dbReference>
<dbReference type="Pfam" id="PF03703">
    <property type="entry name" value="bPH_2"/>
    <property type="match status" value="3"/>
</dbReference>
<keyword evidence="1" id="KW-0472">Membrane</keyword>
<dbReference type="AlphaFoldDB" id="A0A1S6QH30"/>
<dbReference type="eggNOG" id="COG3428">
    <property type="taxonomic scope" value="Bacteria"/>
</dbReference>
<dbReference type="EMBL" id="CP018906">
    <property type="protein sequence ID" value="AQW20918.1"/>
    <property type="molecule type" value="Genomic_DNA"/>
</dbReference>
<evidence type="ECO:0000313" key="4">
    <source>
        <dbReference type="Proteomes" id="UP000030361"/>
    </source>
</evidence>
<evidence type="ECO:0000256" key="1">
    <source>
        <dbReference type="SAM" id="Phobius"/>
    </source>
</evidence>
<feature type="transmembrane region" description="Helical" evidence="1">
    <location>
        <begin position="353"/>
        <end position="372"/>
    </location>
</feature>
<reference evidence="3 4" key="1">
    <citation type="journal article" date="2015" name="Genome Announc.">
        <title>Genome Sequence of Lactobacillus curieae CCTCC M 2011381T, a Novel Producer of Gamma-aminobutyric Acid.</title>
        <authorList>
            <person name="Wang Y."/>
            <person name="Wang Y."/>
            <person name="Lang C."/>
            <person name="Wei D."/>
            <person name="Xu P."/>
            <person name="Xie J."/>
        </authorList>
    </citation>
    <scope>NUCLEOTIDE SEQUENCE [LARGE SCALE GENOMIC DNA]</scope>
    <source>
        <strain evidence="3 4">CCTCC M 2011381</strain>
    </source>
</reference>
<dbReference type="PANTHER" id="PTHR34473">
    <property type="entry name" value="UPF0699 TRANSMEMBRANE PROTEIN YDBS"/>
    <property type="match status" value="1"/>
</dbReference>
<dbReference type="InterPro" id="IPR014529">
    <property type="entry name" value="UCP026631"/>
</dbReference>
<name>A0A1S6QH30_9LACO</name>
<feature type="transmembrane region" description="Helical" evidence="1">
    <location>
        <begin position="222"/>
        <end position="244"/>
    </location>
</feature>
<dbReference type="PANTHER" id="PTHR34473:SF2">
    <property type="entry name" value="UPF0699 TRANSMEMBRANE PROTEIN YDBT"/>
    <property type="match status" value="1"/>
</dbReference>
<keyword evidence="1" id="KW-0812">Transmembrane</keyword>
<protein>
    <recommendedName>
        <fullName evidence="2">YdbS-like PH domain-containing protein</fullName>
    </recommendedName>
</protein>
<dbReference type="Proteomes" id="UP000030361">
    <property type="component" value="Chromosome"/>
</dbReference>
<dbReference type="RefSeq" id="WP_035166221.1">
    <property type="nucleotide sequence ID" value="NZ_CP018906.1"/>
</dbReference>
<gene>
    <name evidence="3" type="ORF">PL11_002790</name>
</gene>
<dbReference type="KEGG" id="lcu:PL11_002790"/>
<evidence type="ECO:0000259" key="2">
    <source>
        <dbReference type="Pfam" id="PF03703"/>
    </source>
</evidence>
<feature type="transmembrane region" description="Helical" evidence="1">
    <location>
        <begin position="378"/>
        <end position="397"/>
    </location>
</feature>
<keyword evidence="4" id="KW-1185">Reference proteome</keyword>
<proteinExistence type="predicted"/>
<feature type="transmembrane region" description="Helical" evidence="1">
    <location>
        <begin position="12"/>
        <end position="37"/>
    </location>
</feature>
<feature type="domain" description="YdbS-like PH" evidence="2">
    <location>
        <begin position="67"/>
        <end position="134"/>
    </location>
</feature>
<dbReference type="PIRSF" id="PIRSF026631">
    <property type="entry name" value="UCP026631"/>
    <property type="match status" value="1"/>
</dbReference>
<feature type="transmembrane region" description="Helical" evidence="1">
    <location>
        <begin position="43"/>
        <end position="66"/>
    </location>
</feature>
<evidence type="ECO:0000313" key="3">
    <source>
        <dbReference type="EMBL" id="AQW20918.1"/>
    </source>
</evidence>